<evidence type="ECO:0000256" key="4">
    <source>
        <dbReference type="ARBA" id="ARBA00038440"/>
    </source>
</evidence>
<protein>
    <recommendedName>
        <fullName evidence="6">Phosphoribosylglycinamide formyltransferase</fullName>
        <ecNumber evidence="6">2.1.2.2</ecNumber>
    </recommendedName>
    <alternativeName>
        <fullName evidence="6">5'-phosphoribosylglycinamide transformylase</fullName>
    </alternativeName>
    <alternativeName>
        <fullName evidence="6">GAR transformylase</fullName>
        <shortName evidence="6">GART</shortName>
    </alternativeName>
</protein>
<name>A0A1Z3N5S0_BDEBC</name>
<evidence type="ECO:0000313" key="8">
    <source>
        <dbReference type="EMBL" id="ASD62832.1"/>
    </source>
</evidence>
<evidence type="ECO:0000256" key="2">
    <source>
        <dbReference type="ARBA" id="ARBA00022679"/>
    </source>
</evidence>
<dbReference type="GO" id="GO:0005737">
    <property type="term" value="C:cytoplasm"/>
    <property type="evidence" value="ECO:0007669"/>
    <property type="project" value="TreeGrafter"/>
</dbReference>
<keyword evidence="3 6" id="KW-0658">Purine biosynthesis</keyword>
<dbReference type="InterPro" id="IPR004607">
    <property type="entry name" value="GART"/>
</dbReference>
<dbReference type="PANTHER" id="PTHR43369:SF2">
    <property type="entry name" value="PHOSPHORIBOSYLGLYCINAMIDE FORMYLTRANSFERASE"/>
    <property type="match status" value="1"/>
</dbReference>
<dbReference type="NCBIfam" id="TIGR00639">
    <property type="entry name" value="PurN"/>
    <property type="match status" value="1"/>
</dbReference>
<feature type="domain" description="Formyl transferase N-terminal" evidence="7">
    <location>
        <begin position="5"/>
        <end position="185"/>
    </location>
</feature>
<feature type="site" description="Raises pKa of active site His" evidence="6">
    <location>
        <position position="150"/>
    </location>
</feature>
<dbReference type="SUPFAM" id="SSF53328">
    <property type="entry name" value="Formyltransferase"/>
    <property type="match status" value="1"/>
</dbReference>
<sequence length="203" mass="22887">MNKIRIAILASGTGSNAEALMKKAQSLNSVEVTFVLSDKAGAGVLEKAQNLSVRHFVVAKQNDRREHEQRVLNLLREYRIDWVFLAGYMRLLSPEFLQTFSAWHRGSSQVVNIHPSLLPAYPGVDSIRRAYEDRVNESGVTLHLVDEGMDTGPHLMQSRLTLEAGESLADWSVRFHKLEHQTYTQFLELVALGQIPTSPFEET</sequence>
<dbReference type="OrthoDB" id="5292304at2"/>
<evidence type="ECO:0000256" key="3">
    <source>
        <dbReference type="ARBA" id="ARBA00022755"/>
    </source>
</evidence>
<dbReference type="InterPro" id="IPR001555">
    <property type="entry name" value="GART_AS"/>
</dbReference>
<evidence type="ECO:0000259" key="7">
    <source>
        <dbReference type="Pfam" id="PF00551"/>
    </source>
</evidence>
<evidence type="ECO:0000256" key="5">
    <source>
        <dbReference type="ARBA" id="ARBA00047664"/>
    </source>
</evidence>
<dbReference type="Pfam" id="PF00551">
    <property type="entry name" value="Formyl_trans_N"/>
    <property type="match status" value="1"/>
</dbReference>
<comment type="similarity">
    <text evidence="4 6">Belongs to the GART family.</text>
</comment>
<dbReference type="InterPro" id="IPR036477">
    <property type="entry name" value="Formyl_transf_N_sf"/>
</dbReference>
<evidence type="ECO:0000256" key="6">
    <source>
        <dbReference type="HAMAP-Rule" id="MF_01930"/>
    </source>
</evidence>
<evidence type="ECO:0000313" key="9">
    <source>
        <dbReference type="Proteomes" id="UP000197003"/>
    </source>
</evidence>
<dbReference type="UniPathway" id="UPA00074">
    <property type="reaction ID" value="UER00126"/>
</dbReference>
<dbReference type="AlphaFoldDB" id="A0A1Z3N5S0"/>
<proteinExistence type="inferred from homology"/>
<feature type="binding site" evidence="6">
    <location>
        <begin position="14"/>
        <end position="16"/>
    </location>
    <ligand>
        <name>N(1)-(5-phospho-beta-D-ribosyl)glycinamide</name>
        <dbReference type="ChEBI" id="CHEBI:143788"/>
    </ligand>
</feature>
<feature type="binding site" evidence="6">
    <location>
        <position position="64"/>
    </location>
    <ligand>
        <name>(6R)-10-formyltetrahydrofolate</name>
        <dbReference type="ChEBI" id="CHEBI:195366"/>
    </ligand>
</feature>
<dbReference type="Proteomes" id="UP000197003">
    <property type="component" value="Chromosome"/>
</dbReference>
<dbReference type="Gene3D" id="3.40.50.170">
    <property type="entry name" value="Formyl transferase, N-terminal domain"/>
    <property type="match status" value="1"/>
</dbReference>
<comment type="function">
    <text evidence="6">Catalyzes the transfer of a formyl group from 10-formyltetrahydrofolate to 5-phospho-ribosyl-glycinamide (GAR), producing 5-phospho-ribosyl-N-formylglycinamide (FGAR) and tetrahydrofolate.</text>
</comment>
<dbReference type="HAMAP" id="MF_01930">
    <property type="entry name" value="PurN"/>
    <property type="match status" value="1"/>
</dbReference>
<feature type="binding site" evidence="6">
    <location>
        <begin position="89"/>
        <end position="92"/>
    </location>
    <ligand>
        <name>(6R)-10-formyltetrahydrofolate</name>
        <dbReference type="ChEBI" id="CHEBI:195366"/>
    </ligand>
</feature>
<dbReference type="EC" id="2.1.2.2" evidence="6"/>
<organism evidence="8 9">
    <name type="scientific">Bdellovibrio bacteriovorus</name>
    <dbReference type="NCBI Taxonomy" id="959"/>
    <lineage>
        <taxon>Bacteria</taxon>
        <taxon>Pseudomonadati</taxon>
        <taxon>Bdellovibrionota</taxon>
        <taxon>Bdellovibrionia</taxon>
        <taxon>Bdellovibrionales</taxon>
        <taxon>Pseudobdellovibrionaceae</taxon>
        <taxon>Bdellovibrio</taxon>
    </lineage>
</organism>
<accession>A0A1Z3N5S0</accession>
<evidence type="ECO:0000256" key="1">
    <source>
        <dbReference type="ARBA" id="ARBA00005054"/>
    </source>
</evidence>
<comment type="pathway">
    <text evidence="1 6">Purine metabolism; IMP biosynthesis via de novo pathway; N(2)-formyl-N(1)-(5-phospho-D-ribosyl)glycinamide from N(1)-(5-phospho-D-ribosyl)glycinamide (10-formyl THF route): step 1/1.</text>
</comment>
<comment type="catalytic activity">
    <reaction evidence="5 6">
        <text>N(1)-(5-phospho-beta-D-ribosyl)glycinamide + (6R)-10-formyltetrahydrofolate = N(2)-formyl-N(1)-(5-phospho-beta-D-ribosyl)glycinamide + (6S)-5,6,7,8-tetrahydrofolate + H(+)</text>
        <dbReference type="Rhea" id="RHEA:15053"/>
        <dbReference type="ChEBI" id="CHEBI:15378"/>
        <dbReference type="ChEBI" id="CHEBI:57453"/>
        <dbReference type="ChEBI" id="CHEBI:143788"/>
        <dbReference type="ChEBI" id="CHEBI:147286"/>
        <dbReference type="ChEBI" id="CHEBI:195366"/>
        <dbReference type="EC" id="2.1.2.2"/>
    </reaction>
</comment>
<dbReference type="PANTHER" id="PTHR43369">
    <property type="entry name" value="PHOSPHORIBOSYLGLYCINAMIDE FORMYLTRANSFERASE"/>
    <property type="match status" value="1"/>
</dbReference>
<dbReference type="EMBL" id="CP020946">
    <property type="protein sequence ID" value="ASD62832.1"/>
    <property type="molecule type" value="Genomic_DNA"/>
</dbReference>
<feature type="binding site" evidence="6">
    <location>
        <position position="112"/>
    </location>
    <ligand>
        <name>(6R)-10-formyltetrahydrofolate</name>
        <dbReference type="ChEBI" id="CHEBI:195366"/>
    </ligand>
</feature>
<dbReference type="InterPro" id="IPR002376">
    <property type="entry name" value="Formyl_transf_N"/>
</dbReference>
<dbReference type="CDD" id="cd08645">
    <property type="entry name" value="FMT_core_GART"/>
    <property type="match status" value="1"/>
</dbReference>
<keyword evidence="2 6" id="KW-0808">Transferase</keyword>
<dbReference type="GO" id="GO:0006189">
    <property type="term" value="P:'de novo' IMP biosynthetic process"/>
    <property type="evidence" value="ECO:0007669"/>
    <property type="project" value="UniProtKB-UniRule"/>
</dbReference>
<dbReference type="GO" id="GO:0004644">
    <property type="term" value="F:phosphoribosylglycinamide formyltransferase activity"/>
    <property type="evidence" value="ECO:0007669"/>
    <property type="project" value="UniProtKB-UniRule"/>
</dbReference>
<dbReference type="RefSeq" id="WP_088564449.1">
    <property type="nucleotide sequence ID" value="NZ_CP020946.1"/>
</dbReference>
<dbReference type="PROSITE" id="PS00373">
    <property type="entry name" value="GART"/>
    <property type="match status" value="1"/>
</dbReference>
<feature type="active site" description="Proton donor" evidence="6">
    <location>
        <position position="114"/>
    </location>
</feature>
<reference evidence="8 9" key="1">
    <citation type="submission" date="2017-04" db="EMBL/GenBank/DDBJ databases">
        <title>Whole genome sequence of Bdellovibrio bacteriovorus strain SSB218315.</title>
        <authorList>
            <person name="Oyedara O."/>
            <person name="Rodriguez-Perez M.A."/>
        </authorList>
    </citation>
    <scope>NUCLEOTIDE SEQUENCE [LARGE SCALE GENOMIC DNA]</scope>
    <source>
        <strain evidence="8 9">SSB218315</strain>
    </source>
</reference>
<gene>
    <name evidence="6" type="primary">purN</name>
    <name evidence="8" type="ORF">B9G79_04240</name>
</gene>